<dbReference type="AlphaFoldDB" id="A0A9X1YIF3"/>
<name>A0A9X1YIF3_9BURK</name>
<evidence type="ECO:0000256" key="1">
    <source>
        <dbReference type="ARBA" id="ARBA00004496"/>
    </source>
</evidence>
<evidence type="ECO:0000256" key="8">
    <source>
        <dbReference type="PIRSR" id="PIRSR004682-1"/>
    </source>
</evidence>
<dbReference type="PANTHER" id="PTHR42891:SF1">
    <property type="entry name" value="D-GLYCERO-BETA-D-MANNO-HEPTOSE-1,7-BISPHOSPHATE 7-PHOSPHATASE"/>
    <property type="match status" value="1"/>
</dbReference>
<dbReference type="InterPro" id="IPR023214">
    <property type="entry name" value="HAD_sf"/>
</dbReference>
<dbReference type="Pfam" id="PF13242">
    <property type="entry name" value="Hydrolase_like"/>
    <property type="match status" value="1"/>
</dbReference>
<dbReference type="InterPro" id="IPR006549">
    <property type="entry name" value="HAD-SF_hydro_IIIA"/>
</dbReference>
<evidence type="ECO:0000256" key="9">
    <source>
        <dbReference type="PIRSR" id="PIRSR004682-3"/>
    </source>
</evidence>
<proteinExistence type="inferred from homology"/>
<comment type="similarity">
    <text evidence="7">Belongs to the gmhB family.</text>
</comment>
<dbReference type="GO" id="GO:0016791">
    <property type="term" value="F:phosphatase activity"/>
    <property type="evidence" value="ECO:0007669"/>
    <property type="project" value="InterPro"/>
</dbReference>
<dbReference type="PIRSF" id="PIRSF004682">
    <property type="entry name" value="GmhB"/>
    <property type="match status" value="1"/>
</dbReference>
<feature type="binding site" evidence="10">
    <location>
        <position position="136"/>
    </location>
    <ligand>
        <name>Mg(2+)</name>
        <dbReference type="ChEBI" id="CHEBI:18420"/>
    </ligand>
</feature>
<evidence type="ECO:0000256" key="2">
    <source>
        <dbReference type="ARBA" id="ARBA00022490"/>
    </source>
</evidence>
<feature type="active site" description="Nucleophile" evidence="8">
    <location>
        <position position="11"/>
    </location>
</feature>
<dbReference type="NCBIfam" id="TIGR01662">
    <property type="entry name" value="HAD-SF-IIIA"/>
    <property type="match status" value="1"/>
</dbReference>
<evidence type="ECO:0000256" key="5">
    <source>
        <dbReference type="ARBA" id="ARBA00023277"/>
    </source>
</evidence>
<dbReference type="EC" id="3.1.3.-" evidence="7"/>
<dbReference type="Gene3D" id="3.40.50.1000">
    <property type="entry name" value="HAD superfamily/HAD-like"/>
    <property type="match status" value="1"/>
</dbReference>
<feature type="binding site" evidence="10">
    <location>
        <position position="11"/>
    </location>
    <ligand>
        <name>Mg(2+)</name>
        <dbReference type="ChEBI" id="CHEBI:18420"/>
    </ligand>
</feature>
<dbReference type="NCBIfam" id="TIGR01656">
    <property type="entry name" value="Histidinol-ppas"/>
    <property type="match status" value="1"/>
</dbReference>
<dbReference type="GO" id="GO:0005737">
    <property type="term" value="C:cytoplasm"/>
    <property type="evidence" value="ECO:0007669"/>
    <property type="project" value="UniProtKB-SubCell"/>
</dbReference>
<protein>
    <recommendedName>
        <fullName evidence="6 7">D,D-heptose 1,7-bisphosphate phosphatase</fullName>
        <ecNumber evidence="7">3.1.3.-</ecNumber>
    </recommendedName>
</protein>
<reference evidence="11" key="1">
    <citation type="submission" date="2021-11" db="EMBL/GenBank/DDBJ databases">
        <title>BS-T2-15 a new species belonging to the Comamonadaceae family isolated from the soil of a French oak forest.</title>
        <authorList>
            <person name="Mieszkin S."/>
            <person name="Alain K."/>
        </authorList>
    </citation>
    <scope>NUCLEOTIDE SEQUENCE</scope>
    <source>
        <strain evidence="11">BS-T2-15</strain>
    </source>
</reference>
<feature type="site" description="Stabilizes the phosphoryl group" evidence="9">
    <location>
        <position position="111"/>
    </location>
</feature>
<evidence type="ECO:0000256" key="4">
    <source>
        <dbReference type="ARBA" id="ARBA00022801"/>
    </source>
</evidence>
<keyword evidence="5 7" id="KW-0119">Carbohydrate metabolism</keyword>
<dbReference type="InterPro" id="IPR006543">
    <property type="entry name" value="Histidinol-phos"/>
</dbReference>
<keyword evidence="12" id="KW-1185">Reference proteome</keyword>
<feature type="binding site" evidence="10">
    <location>
        <position position="92"/>
    </location>
    <ligand>
        <name>Zn(2+)</name>
        <dbReference type="ChEBI" id="CHEBI:29105"/>
    </ligand>
</feature>
<evidence type="ECO:0000256" key="3">
    <source>
        <dbReference type="ARBA" id="ARBA00022723"/>
    </source>
</evidence>
<comment type="cofactor">
    <cofactor evidence="10">
        <name>Mg(2+)</name>
        <dbReference type="ChEBI" id="CHEBI:18420"/>
    </cofactor>
</comment>
<evidence type="ECO:0000256" key="6">
    <source>
        <dbReference type="ARBA" id="ARBA00031828"/>
    </source>
</evidence>
<keyword evidence="10" id="KW-0862">Zinc</keyword>
<comment type="subcellular location">
    <subcellularLocation>
        <location evidence="1 7">Cytoplasm</location>
    </subcellularLocation>
</comment>
<gene>
    <name evidence="11" type="ORF">LPC04_15335</name>
</gene>
<keyword evidence="4 7" id="KW-0378">Hydrolase</keyword>
<evidence type="ECO:0000313" key="11">
    <source>
        <dbReference type="EMBL" id="MCK9687084.1"/>
    </source>
</evidence>
<evidence type="ECO:0000256" key="10">
    <source>
        <dbReference type="PIRSR" id="PIRSR004682-4"/>
    </source>
</evidence>
<dbReference type="NCBIfam" id="TIGR00213">
    <property type="entry name" value="GmhB_yaeD"/>
    <property type="match status" value="1"/>
</dbReference>
<dbReference type="GO" id="GO:0046872">
    <property type="term" value="F:metal ion binding"/>
    <property type="evidence" value="ECO:0007669"/>
    <property type="project" value="UniProtKB-KW"/>
</dbReference>
<dbReference type="CDD" id="cd07503">
    <property type="entry name" value="HAD_HisB-N"/>
    <property type="match status" value="1"/>
</dbReference>
<comment type="caution">
    <text evidence="11">The sequence shown here is derived from an EMBL/GenBank/DDBJ whole genome shotgun (WGS) entry which is preliminary data.</text>
</comment>
<feature type="site" description="Stabilizes the phosphoryl group" evidence="9">
    <location>
        <position position="51"/>
    </location>
</feature>
<dbReference type="EMBL" id="JAJLJH010000003">
    <property type="protein sequence ID" value="MCK9687084.1"/>
    <property type="molecule type" value="Genomic_DNA"/>
</dbReference>
<organism evidence="11 12">
    <name type="scientific">Scleromatobacter humisilvae</name>
    <dbReference type="NCBI Taxonomy" id="2897159"/>
    <lineage>
        <taxon>Bacteria</taxon>
        <taxon>Pseudomonadati</taxon>
        <taxon>Pseudomonadota</taxon>
        <taxon>Betaproteobacteria</taxon>
        <taxon>Burkholderiales</taxon>
        <taxon>Sphaerotilaceae</taxon>
        <taxon>Scleromatobacter</taxon>
    </lineage>
</organism>
<comment type="cofactor">
    <cofactor evidence="10">
        <name>Zn(2+)</name>
        <dbReference type="ChEBI" id="CHEBI:29105"/>
    </cofactor>
</comment>
<dbReference type="InterPro" id="IPR036412">
    <property type="entry name" value="HAD-like_sf"/>
</dbReference>
<feature type="binding site" evidence="10">
    <location>
        <position position="9"/>
    </location>
    <ligand>
        <name>Mg(2+)</name>
        <dbReference type="ChEBI" id="CHEBI:18420"/>
    </ligand>
</feature>
<dbReference type="GO" id="GO:0005975">
    <property type="term" value="P:carbohydrate metabolic process"/>
    <property type="evidence" value="ECO:0007669"/>
    <property type="project" value="InterPro"/>
</dbReference>
<keyword evidence="2 7" id="KW-0963">Cytoplasm</keyword>
<dbReference type="SUPFAM" id="SSF56784">
    <property type="entry name" value="HAD-like"/>
    <property type="match status" value="1"/>
</dbReference>
<feature type="binding site" evidence="10">
    <location>
        <position position="109"/>
    </location>
    <ligand>
        <name>Zn(2+)</name>
        <dbReference type="ChEBI" id="CHEBI:29105"/>
    </ligand>
</feature>
<dbReference type="InterPro" id="IPR004446">
    <property type="entry name" value="Heptose_bisP_phosphatase"/>
</dbReference>
<accession>A0A9X1YIF3</accession>
<evidence type="ECO:0000313" key="12">
    <source>
        <dbReference type="Proteomes" id="UP001139353"/>
    </source>
</evidence>
<feature type="binding site" evidence="10">
    <location>
        <position position="107"/>
    </location>
    <ligand>
        <name>Zn(2+)</name>
        <dbReference type="ChEBI" id="CHEBI:29105"/>
    </ligand>
</feature>
<sequence>MSRPAAFLDRDGVINVDHGYVHRWEDFEFVPGVVDGLRRLQAAGYALVIVTNQSGIARGFYDEDALGRLHDALRADLAAKGVTLTSIEYCPHLPPPHAELARYAIDCDCRKPAPGMILRAARAHDLDLARSLLFGDRATDLEAGRRAGVGRCVLLAADAKPGPQPVDYLNLPEALDALSVPAA</sequence>
<dbReference type="RefSeq" id="WP_275683117.1">
    <property type="nucleotide sequence ID" value="NZ_JAJLJH010000003.1"/>
</dbReference>
<feature type="binding site" evidence="10">
    <location>
        <position position="90"/>
    </location>
    <ligand>
        <name>Zn(2+)</name>
        <dbReference type="ChEBI" id="CHEBI:29105"/>
    </ligand>
</feature>
<dbReference type="PANTHER" id="PTHR42891">
    <property type="entry name" value="D-GLYCERO-BETA-D-MANNO-HEPTOSE-1,7-BISPHOSPHATE 7-PHOSPHATASE"/>
    <property type="match status" value="1"/>
</dbReference>
<feature type="site" description="Contributes to substrate recognition" evidence="9">
    <location>
        <position position="110"/>
    </location>
</feature>
<dbReference type="Proteomes" id="UP001139353">
    <property type="component" value="Unassembled WGS sequence"/>
</dbReference>
<keyword evidence="10" id="KW-0460">Magnesium</keyword>
<keyword evidence="3 10" id="KW-0479">Metal-binding</keyword>
<feature type="active site" description="Nucleophile" evidence="8">
    <location>
        <position position="9"/>
    </location>
</feature>
<evidence type="ECO:0000256" key="7">
    <source>
        <dbReference type="PIRNR" id="PIRNR004682"/>
    </source>
</evidence>